<dbReference type="Proteomes" id="UP000467305">
    <property type="component" value="Unassembled WGS sequence"/>
</dbReference>
<evidence type="ECO:0000313" key="1">
    <source>
        <dbReference type="EMBL" id="KAB1158288.1"/>
    </source>
</evidence>
<evidence type="ECO:0000313" key="2">
    <source>
        <dbReference type="Proteomes" id="UP000467305"/>
    </source>
</evidence>
<dbReference type="EMBL" id="WAAU01000013">
    <property type="protein sequence ID" value="KAB1158288.1"/>
    <property type="molecule type" value="Genomic_DNA"/>
</dbReference>
<dbReference type="OrthoDB" id="9808953at2"/>
<dbReference type="RefSeq" id="WP_150899695.1">
    <property type="nucleotide sequence ID" value="NZ_WAAU01000013.1"/>
</dbReference>
<reference evidence="1 2" key="1">
    <citation type="submission" date="2019-09" db="EMBL/GenBank/DDBJ databases">
        <authorList>
            <person name="Cao W.R."/>
        </authorList>
    </citation>
    <scope>NUCLEOTIDE SEQUENCE [LARGE SCALE GENOMIC DNA]</scope>
    <source>
        <strain evidence="2">a4</strain>
    </source>
</reference>
<comment type="caution">
    <text evidence="1">The sequence shown here is derived from an EMBL/GenBank/DDBJ whole genome shotgun (WGS) entry which is preliminary data.</text>
</comment>
<accession>A0A7J5ALF1</accession>
<sequence length="324" mass="34777">MKVKISLILLLIIQIPFYAQVKIGDNPSVIHPSSVLELESPDKVLVISRVSTSVMNSITPLEGALVYNTDVKCVFFFNGTTWENLCNNGTSTGINVTTSGTAPTSNNTGDFWIDSSKNNAVSIWNGTTWIRIDSNPTRGNGPPLFNPSLTPIAGDVYVDQSNGRIYAYNGTNWVAAGSGSGTSLNINANNGLAATTNGSGTTIELGGVLIKPTIIEASAVNTLSIIGLQDGDTTQDDIVTVNKTTGQLRKVPSSGFFREEVTEIVATDGQLQFTPSILISDSKKVNVYRNGVRIDFTVVNNTTIEIEPEAVCYQGDQIRIVQFY</sequence>
<name>A0A7J5ALF1_9FLAO</name>
<proteinExistence type="predicted"/>
<dbReference type="AlphaFoldDB" id="A0A7J5ALF1"/>
<gene>
    <name evidence="1" type="ORF">F7018_08875</name>
</gene>
<organism evidence="1 2">
    <name type="scientific">Tenacibaculum aiptasiae</name>
    <dbReference type="NCBI Taxonomy" id="426481"/>
    <lineage>
        <taxon>Bacteria</taxon>
        <taxon>Pseudomonadati</taxon>
        <taxon>Bacteroidota</taxon>
        <taxon>Flavobacteriia</taxon>
        <taxon>Flavobacteriales</taxon>
        <taxon>Flavobacteriaceae</taxon>
        <taxon>Tenacibaculum</taxon>
    </lineage>
</organism>
<dbReference type="SUPFAM" id="SSF89372">
    <property type="entry name" value="Fucose-specific lectin"/>
    <property type="match status" value="1"/>
</dbReference>
<keyword evidence="2" id="KW-1185">Reference proteome</keyword>
<protein>
    <submittedName>
        <fullName evidence="1">Uncharacterized protein</fullName>
    </submittedName>
</protein>